<dbReference type="GO" id="GO:0005829">
    <property type="term" value="C:cytosol"/>
    <property type="evidence" value="ECO:0007669"/>
    <property type="project" value="TreeGrafter"/>
</dbReference>
<dbReference type="SMART" id="SM00479">
    <property type="entry name" value="EXOIII"/>
    <property type="match status" value="1"/>
</dbReference>
<dbReference type="GO" id="GO:0006259">
    <property type="term" value="P:DNA metabolic process"/>
    <property type="evidence" value="ECO:0007669"/>
    <property type="project" value="UniProtKB-ARBA"/>
</dbReference>
<gene>
    <name evidence="5" type="ORF">SAMN03080617_03465</name>
</gene>
<reference evidence="6" key="1">
    <citation type="submission" date="2016-10" db="EMBL/GenBank/DDBJ databases">
        <authorList>
            <person name="Varghese N."/>
            <person name="Submissions S."/>
        </authorList>
    </citation>
    <scope>NUCLEOTIDE SEQUENCE [LARGE SCALE GENOMIC DNA]</scope>
    <source>
        <strain evidence="6">DSM 22703</strain>
    </source>
</reference>
<evidence type="ECO:0000256" key="2">
    <source>
        <dbReference type="ARBA" id="ARBA00022801"/>
    </source>
</evidence>
<dbReference type="OrthoDB" id="9803913at2"/>
<dbReference type="PANTHER" id="PTHR30231:SF4">
    <property type="entry name" value="PROTEIN NEN2"/>
    <property type="match status" value="1"/>
</dbReference>
<dbReference type="InterPro" id="IPR012337">
    <property type="entry name" value="RNaseH-like_sf"/>
</dbReference>
<sequence>MSWWEFWKPKHERLEFIRDFLTANEQTIPGIRSIDQLNFTVLDTETTGFDPSRDSILSFGAVKVSELKIQISTAVEWYPLSENTGDKTAQIHGLVDIPDQISKEEFVRKLLAYLGNSILVGHHLGFDLEMINRQLSDFGLDQLPNAGVDTLSLAIRLEHGPQADQNRIKMGTYSLDALCERYGIDTDDRHTAAGDAFLTAQLFLKLLKVAERKGIINYRDLIKNW</sequence>
<dbReference type="AlphaFoldDB" id="A0A1G5ZBM1"/>
<dbReference type="Gene3D" id="3.30.420.10">
    <property type="entry name" value="Ribonuclease H-like superfamily/Ribonuclease H"/>
    <property type="match status" value="1"/>
</dbReference>
<keyword evidence="1" id="KW-0540">Nuclease</keyword>
<dbReference type="PANTHER" id="PTHR30231">
    <property type="entry name" value="DNA POLYMERASE III SUBUNIT EPSILON"/>
    <property type="match status" value="1"/>
</dbReference>
<evidence type="ECO:0000256" key="1">
    <source>
        <dbReference type="ARBA" id="ARBA00022722"/>
    </source>
</evidence>
<dbReference type="GO" id="GO:0003676">
    <property type="term" value="F:nucleic acid binding"/>
    <property type="evidence" value="ECO:0007669"/>
    <property type="project" value="InterPro"/>
</dbReference>
<dbReference type="Pfam" id="PF00929">
    <property type="entry name" value="RNase_T"/>
    <property type="match status" value="1"/>
</dbReference>
<dbReference type="InterPro" id="IPR036397">
    <property type="entry name" value="RNaseH_sf"/>
</dbReference>
<accession>A0A1G5ZBM1</accession>
<evidence type="ECO:0000313" key="6">
    <source>
        <dbReference type="Proteomes" id="UP000198756"/>
    </source>
</evidence>
<evidence type="ECO:0000313" key="5">
    <source>
        <dbReference type="EMBL" id="SDA91850.1"/>
    </source>
</evidence>
<dbReference type="Proteomes" id="UP000198756">
    <property type="component" value="Unassembled WGS sequence"/>
</dbReference>
<dbReference type="STRING" id="279824.SAMN03080617_03465"/>
<feature type="domain" description="Exonuclease" evidence="4">
    <location>
        <begin position="38"/>
        <end position="212"/>
    </location>
</feature>
<evidence type="ECO:0000256" key="3">
    <source>
        <dbReference type="ARBA" id="ARBA00022839"/>
    </source>
</evidence>
<dbReference type="SUPFAM" id="SSF53098">
    <property type="entry name" value="Ribonuclease H-like"/>
    <property type="match status" value="1"/>
</dbReference>
<dbReference type="RefSeq" id="WP_092732686.1">
    <property type="nucleotide sequence ID" value="NZ_FMXE01000030.1"/>
</dbReference>
<keyword evidence="6" id="KW-1185">Reference proteome</keyword>
<protein>
    <submittedName>
        <fullName evidence="5">DNA polymerase-3 subunit epsilon</fullName>
    </submittedName>
</protein>
<dbReference type="InterPro" id="IPR013520">
    <property type="entry name" value="Ribonucl_H"/>
</dbReference>
<dbReference type="CDD" id="cd06127">
    <property type="entry name" value="DEDDh"/>
    <property type="match status" value="1"/>
</dbReference>
<keyword evidence="3" id="KW-0269">Exonuclease</keyword>
<proteinExistence type="predicted"/>
<organism evidence="5 6">
    <name type="scientific">Algoriphagus alkaliphilus</name>
    <dbReference type="NCBI Taxonomy" id="279824"/>
    <lineage>
        <taxon>Bacteria</taxon>
        <taxon>Pseudomonadati</taxon>
        <taxon>Bacteroidota</taxon>
        <taxon>Cytophagia</taxon>
        <taxon>Cytophagales</taxon>
        <taxon>Cyclobacteriaceae</taxon>
        <taxon>Algoriphagus</taxon>
    </lineage>
</organism>
<dbReference type="EMBL" id="FMXE01000030">
    <property type="protein sequence ID" value="SDA91850.1"/>
    <property type="molecule type" value="Genomic_DNA"/>
</dbReference>
<dbReference type="GO" id="GO:0008408">
    <property type="term" value="F:3'-5' exonuclease activity"/>
    <property type="evidence" value="ECO:0007669"/>
    <property type="project" value="TreeGrafter"/>
</dbReference>
<name>A0A1G5ZBM1_9BACT</name>
<keyword evidence="2" id="KW-0378">Hydrolase</keyword>
<evidence type="ECO:0000259" key="4">
    <source>
        <dbReference type="SMART" id="SM00479"/>
    </source>
</evidence>